<dbReference type="RefSeq" id="XP_033383440.1">
    <property type="nucleotide sequence ID" value="XM_033533248.1"/>
</dbReference>
<dbReference type="AlphaFoldDB" id="A0A6A5XQR2"/>
<proteinExistence type="predicted"/>
<evidence type="ECO:0000313" key="2">
    <source>
        <dbReference type="EMBL" id="KAF2015101.1"/>
    </source>
</evidence>
<feature type="region of interest" description="Disordered" evidence="1">
    <location>
        <begin position="452"/>
        <end position="482"/>
    </location>
</feature>
<reference evidence="2" key="1">
    <citation type="journal article" date="2020" name="Stud. Mycol.">
        <title>101 Dothideomycetes genomes: a test case for predicting lifestyles and emergence of pathogens.</title>
        <authorList>
            <person name="Haridas S."/>
            <person name="Albert R."/>
            <person name="Binder M."/>
            <person name="Bloem J."/>
            <person name="Labutti K."/>
            <person name="Salamov A."/>
            <person name="Andreopoulos B."/>
            <person name="Baker S."/>
            <person name="Barry K."/>
            <person name="Bills G."/>
            <person name="Bluhm B."/>
            <person name="Cannon C."/>
            <person name="Castanera R."/>
            <person name="Culley D."/>
            <person name="Daum C."/>
            <person name="Ezra D."/>
            <person name="Gonzalez J."/>
            <person name="Henrissat B."/>
            <person name="Kuo A."/>
            <person name="Liang C."/>
            <person name="Lipzen A."/>
            <person name="Lutzoni F."/>
            <person name="Magnuson J."/>
            <person name="Mondo S."/>
            <person name="Nolan M."/>
            <person name="Ohm R."/>
            <person name="Pangilinan J."/>
            <person name="Park H.-J."/>
            <person name="Ramirez L."/>
            <person name="Alfaro M."/>
            <person name="Sun H."/>
            <person name="Tritt A."/>
            <person name="Yoshinaga Y."/>
            <person name="Zwiers L.-H."/>
            <person name="Turgeon B."/>
            <person name="Goodwin S."/>
            <person name="Spatafora J."/>
            <person name="Crous P."/>
            <person name="Grigoriev I."/>
        </authorList>
    </citation>
    <scope>NUCLEOTIDE SEQUENCE</scope>
    <source>
        <strain evidence="2">CBS 175.79</strain>
    </source>
</reference>
<gene>
    <name evidence="2" type="ORF">BU24DRAFT_482612</name>
</gene>
<dbReference type="EMBL" id="ML978070">
    <property type="protein sequence ID" value="KAF2015101.1"/>
    <property type="molecule type" value="Genomic_DNA"/>
</dbReference>
<feature type="compositionally biased region" description="Low complexity" evidence="1">
    <location>
        <begin position="456"/>
        <end position="470"/>
    </location>
</feature>
<protein>
    <recommendedName>
        <fullName evidence="4">C2H2-type domain-containing protein</fullName>
    </recommendedName>
</protein>
<organism evidence="2 3">
    <name type="scientific">Aaosphaeria arxii CBS 175.79</name>
    <dbReference type="NCBI Taxonomy" id="1450172"/>
    <lineage>
        <taxon>Eukaryota</taxon>
        <taxon>Fungi</taxon>
        <taxon>Dikarya</taxon>
        <taxon>Ascomycota</taxon>
        <taxon>Pezizomycotina</taxon>
        <taxon>Dothideomycetes</taxon>
        <taxon>Pleosporomycetidae</taxon>
        <taxon>Pleosporales</taxon>
        <taxon>Pleosporales incertae sedis</taxon>
        <taxon>Aaosphaeria</taxon>
    </lineage>
</organism>
<sequence length="1054" mass="119620">MKSQEQTFVNQLSWKLSIWSKYLGVQGRDGLALDDRLQDYGDVKDAIIGLLQLISARLRNAVQSTEEANVTASDGIKNDISEEVAIQQRWRVYGGRPWEAVEMALDTLLELAATIKKSTIPMTAAHLDVHYPRPDDSYFPQLASTLARSRFPAAPKSLTDQLGYSIYLRRKRLLYQQRHDRKVSFPSSEKLPNVGFLEENSSPPGAPETTPYLVPREVRARVSFSNVAPSMTQASRIDGSLLRRRMKSRTVISSRVSGKISREETHIDYPPLPEPDKTAPGWCVCPFCSRPLECAGLSPTRWIKHVEGDLKPYVCISEKCRTSHHYFSSQREWADHMESFHGGSWYQRIHMTTWACNLDHEEQQEFNDEAQFREHITALHPDISELRVNSLARHSRGTGLRDRNACPLCERVPHGLSQGKDADIQQQLLSHIADHLKSLAFFSLPSTDRQVINDTNNSSNNSNLNRSSSNDGFPESLVEQSSMSIADGEAPHFDRLSLVPEIPLDAASCNVEEDWSNLNLPEKDTGDNVVVEHFKSLQEAQATDAERSTRQQRSKKDMEERLTLETKIAQNPIVQHTIAIINLFRSLRKIVGSKCPLKTEGCRTGMGVHFGKICAQESIFMFTSSAILSINIPLDTSDPLAFMKNTVDLVTVDRLNAYIRDCSPQHKDYLHTTENLQHRLEVIIDCLSSDKSNPRSTSPDPVNWNHDKSVLSEVQYHWDMTELQLRSIDFYNEMLRAITQQILNSGTSSRDPSEICQRYLCPKCTGTLANFPNTTTYTRKYLGSMIEFAAPNDCWICMQICEASSRIVHLDDSYLVYANVKPMRTVPNAMVLLSGDGMDDSCVETCHIYQLERPKLASADGTLGHLYLFEGGKHLGGEMNKFTRIERLRLAHDLVDSILHIYDVGLSDQCLDLFSVHETVRRPYFTFYGRVLEDCEVPISKEPSLNWTLYVVAIQLIELWTNKKIEDLEDDEEMVLSEEFPFGPMWGHAVQIVERGLLQDAGRKYEEAVKSCLFCDMACDVAEDFRLPEFRNAVRREVLSKLAEALEMHIFNAQ</sequence>
<evidence type="ECO:0008006" key="4">
    <source>
        <dbReference type="Google" id="ProtNLM"/>
    </source>
</evidence>
<keyword evidence="3" id="KW-1185">Reference proteome</keyword>
<evidence type="ECO:0000313" key="3">
    <source>
        <dbReference type="Proteomes" id="UP000799778"/>
    </source>
</evidence>
<name>A0A6A5XQR2_9PLEO</name>
<evidence type="ECO:0000256" key="1">
    <source>
        <dbReference type="SAM" id="MobiDB-lite"/>
    </source>
</evidence>
<dbReference type="Proteomes" id="UP000799778">
    <property type="component" value="Unassembled WGS sequence"/>
</dbReference>
<accession>A0A6A5XQR2</accession>
<dbReference type="OrthoDB" id="4062651at2759"/>
<dbReference type="PANTHER" id="PTHR35391">
    <property type="entry name" value="C2H2-TYPE DOMAIN-CONTAINING PROTEIN-RELATED"/>
    <property type="match status" value="1"/>
</dbReference>
<dbReference type="GeneID" id="54290645"/>
<dbReference type="PANTHER" id="PTHR35391:SF7">
    <property type="entry name" value="C2H2-TYPE DOMAIN-CONTAINING PROTEIN"/>
    <property type="match status" value="1"/>
</dbReference>